<keyword evidence="1" id="KW-0472">Membrane</keyword>
<organism evidence="2 3">
    <name type="scientific">Ceratodon purpureus</name>
    <name type="common">Fire moss</name>
    <name type="synonym">Dicranum purpureum</name>
    <dbReference type="NCBI Taxonomy" id="3225"/>
    <lineage>
        <taxon>Eukaryota</taxon>
        <taxon>Viridiplantae</taxon>
        <taxon>Streptophyta</taxon>
        <taxon>Embryophyta</taxon>
        <taxon>Bryophyta</taxon>
        <taxon>Bryophytina</taxon>
        <taxon>Bryopsida</taxon>
        <taxon>Dicranidae</taxon>
        <taxon>Pseudoditrichales</taxon>
        <taxon>Ditrichaceae</taxon>
        <taxon>Ceratodon</taxon>
    </lineage>
</organism>
<proteinExistence type="predicted"/>
<evidence type="ECO:0000313" key="3">
    <source>
        <dbReference type="Proteomes" id="UP000822688"/>
    </source>
</evidence>
<evidence type="ECO:0000313" key="2">
    <source>
        <dbReference type="EMBL" id="KAG0584582.1"/>
    </source>
</evidence>
<evidence type="ECO:0000256" key="1">
    <source>
        <dbReference type="SAM" id="Phobius"/>
    </source>
</evidence>
<comment type="caution">
    <text evidence="2">The sequence shown here is derived from an EMBL/GenBank/DDBJ whole genome shotgun (WGS) entry which is preliminary data.</text>
</comment>
<feature type="transmembrane region" description="Helical" evidence="1">
    <location>
        <begin position="21"/>
        <end position="44"/>
    </location>
</feature>
<gene>
    <name evidence="2" type="ORF">KC19_3G219700</name>
</gene>
<dbReference type="EMBL" id="CM026423">
    <property type="protein sequence ID" value="KAG0584582.1"/>
    <property type="molecule type" value="Genomic_DNA"/>
</dbReference>
<sequence>MRRSEYVGNNIKTMQRLLRRASKLLIISLVCVLGAFESAAVVILPPHIYFRTYMVLSIFIGVCVCSVALWQFLTRHSKRVRRLNRHVVSVTYKTIRCSNVF</sequence>
<keyword evidence="1" id="KW-1133">Transmembrane helix</keyword>
<keyword evidence="3" id="KW-1185">Reference proteome</keyword>
<keyword evidence="1" id="KW-0812">Transmembrane</keyword>
<feature type="transmembrane region" description="Helical" evidence="1">
    <location>
        <begin position="50"/>
        <end position="73"/>
    </location>
</feature>
<dbReference type="AlphaFoldDB" id="A0A8T0IMX6"/>
<name>A0A8T0IMX6_CERPU</name>
<accession>A0A8T0IMX6</accession>
<reference evidence="2" key="1">
    <citation type="submission" date="2020-06" db="EMBL/GenBank/DDBJ databases">
        <title>WGS assembly of Ceratodon purpureus strain R40.</title>
        <authorList>
            <person name="Carey S.B."/>
            <person name="Jenkins J."/>
            <person name="Shu S."/>
            <person name="Lovell J.T."/>
            <person name="Sreedasyam A."/>
            <person name="Maumus F."/>
            <person name="Tiley G.P."/>
            <person name="Fernandez-Pozo N."/>
            <person name="Barry K."/>
            <person name="Chen C."/>
            <person name="Wang M."/>
            <person name="Lipzen A."/>
            <person name="Daum C."/>
            <person name="Saski C.A."/>
            <person name="Payton A.C."/>
            <person name="Mcbreen J.C."/>
            <person name="Conrad R.E."/>
            <person name="Kollar L.M."/>
            <person name="Olsson S."/>
            <person name="Huttunen S."/>
            <person name="Landis J.B."/>
            <person name="Wickett N.J."/>
            <person name="Johnson M.G."/>
            <person name="Rensing S.A."/>
            <person name="Grimwood J."/>
            <person name="Schmutz J."/>
            <person name="Mcdaniel S.F."/>
        </authorList>
    </citation>
    <scope>NUCLEOTIDE SEQUENCE</scope>
    <source>
        <strain evidence="2">R40</strain>
    </source>
</reference>
<dbReference type="Proteomes" id="UP000822688">
    <property type="component" value="Chromosome 3"/>
</dbReference>
<protein>
    <submittedName>
        <fullName evidence="2">Uncharacterized protein</fullName>
    </submittedName>
</protein>